<proteinExistence type="predicted"/>
<dbReference type="SMART" id="SM00239">
    <property type="entry name" value="C2"/>
    <property type="match status" value="2"/>
</dbReference>
<organism evidence="15 16">
    <name type="scientific">Fusarium langsethiae</name>
    <dbReference type="NCBI Taxonomy" id="179993"/>
    <lineage>
        <taxon>Eukaryota</taxon>
        <taxon>Fungi</taxon>
        <taxon>Dikarya</taxon>
        <taxon>Ascomycota</taxon>
        <taxon>Pezizomycotina</taxon>
        <taxon>Sordariomycetes</taxon>
        <taxon>Hypocreomycetidae</taxon>
        <taxon>Hypocreales</taxon>
        <taxon>Nectriaceae</taxon>
        <taxon>Fusarium</taxon>
    </lineage>
</organism>
<keyword evidence="6" id="KW-0256">Endoplasmic reticulum</keyword>
<dbReference type="PANTHER" id="PTHR47348:SF2">
    <property type="entry name" value="MEIOTICALLY UP-REGULATED 190 PROTEIN"/>
    <property type="match status" value="1"/>
</dbReference>
<feature type="domain" description="SMP-LTD" evidence="14">
    <location>
        <begin position="315"/>
        <end position="554"/>
    </location>
</feature>
<keyword evidence="10 12" id="KW-0472">Membrane</keyword>
<evidence type="ECO:0000256" key="1">
    <source>
        <dbReference type="ARBA" id="ARBA00004586"/>
    </source>
</evidence>
<dbReference type="InterPro" id="IPR035892">
    <property type="entry name" value="C2_domain_sf"/>
</dbReference>
<dbReference type="InterPro" id="IPR057349">
    <property type="entry name" value="C2_Mug190_3rd"/>
</dbReference>
<evidence type="ECO:0000256" key="12">
    <source>
        <dbReference type="SAM" id="Phobius"/>
    </source>
</evidence>
<feature type="compositionally biased region" description="Basic and acidic residues" evidence="11">
    <location>
        <begin position="77"/>
        <end position="96"/>
    </location>
</feature>
<feature type="compositionally biased region" description="Basic and acidic residues" evidence="11">
    <location>
        <begin position="28"/>
        <end position="45"/>
    </location>
</feature>
<feature type="compositionally biased region" description="Polar residues" evidence="11">
    <location>
        <begin position="1159"/>
        <end position="1169"/>
    </location>
</feature>
<dbReference type="GO" id="GO:0005789">
    <property type="term" value="C:endoplasmic reticulum membrane"/>
    <property type="evidence" value="ECO:0007669"/>
    <property type="project" value="UniProtKB-SubCell"/>
</dbReference>
<feature type="compositionally biased region" description="Basic residues" evidence="11">
    <location>
        <begin position="120"/>
        <end position="130"/>
    </location>
</feature>
<dbReference type="Pfam" id="PF25669">
    <property type="entry name" value="SMP_MUG190-like"/>
    <property type="match status" value="1"/>
</dbReference>
<evidence type="ECO:0000259" key="14">
    <source>
        <dbReference type="PROSITE" id="PS51847"/>
    </source>
</evidence>
<keyword evidence="7 12" id="KW-1133">Transmembrane helix</keyword>
<feature type="region of interest" description="Disordered" evidence="11">
    <location>
        <begin position="159"/>
        <end position="192"/>
    </location>
</feature>
<accession>A0A0M9F1Q5</accession>
<gene>
    <name evidence="15" type="ORF">FLAG1_02716</name>
</gene>
<comment type="caution">
    <text evidence="15">The sequence shown here is derived from an EMBL/GenBank/DDBJ whole genome shotgun (WGS) entry which is preliminary data.</text>
</comment>
<dbReference type="InterPro" id="IPR000008">
    <property type="entry name" value="C2_dom"/>
</dbReference>
<feature type="compositionally biased region" description="Basic and acidic residues" evidence="11">
    <location>
        <begin position="1213"/>
        <end position="1223"/>
    </location>
</feature>
<keyword evidence="8" id="KW-0445">Lipid transport</keyword>
<keyword evidence="5" id="KW-0677">Repeat</keyword>
<feature type="region of interest" description="Disordered" evidence="11">
    <location>
        <begin position="390"/>
        <end position="417"/>
    </location>
</feature>
<feature type="transmembrane region" description="Helical" evidence="12">
    <location>
        <begin position="257"/>
        <end position="280"/>
    </location>
</feature>
<dbReference type="InterPro" id="IPR031468">
    <property type="entry name" value="SMP_LBD"/>
</dbReference>
<evidence type="ECO:0008006" key="17">
    <source>
        <dbReference type="Google" id="ProtNLM"/>
    </source>
</evidence>
<evidence type="ECO:0000256" key="3">
    <source>
        <dbReference type="ARBA" id="ARBA00022553"/>
    </source>
</evidence>
<evidence type="ECO:0000256" key="2">
    <source>
        <dbReference type="ARBA" id="ARBA00022448"/>
    </source>
</evidence>
<name>A0A0M9F1Q5_FUSLA</name>
<sequence>MSGRDDAEERRRFATPYSAKHPIPTVSKYREERTARQDAAEERHGSSLKAGDYSESNGDYQLHQKSREDAGANLESVKTREDDGEGEKEKEKKGDDDDKQEDGGMQDTSQVDAFASDPKQRRKELKKSKRERAEREVTDPVTHLPVIIHDFTDDALESVSVNESPFGSTTRTATGSENKSKSEEQLGHEQKEVQQSYDAMGDLFPPPDFDALRLELAAINKRGVTFGLTGVAIIVSSAFAFERLLREGLLRGTKAMSFFVGGSLWLALAAASAGAIWFLVVSVREWISNKVNNIFQDEVWDAHRRGVVKASKQNDTETTVWLNSLIGSVWPLINPDLFASLADTLEDVMQASLPKFVRMVSVDDIGQGSESVRILGVRWLPTGAAARAVGEEGQLMSREQSENDTQEKDDENSDSGAAIQDGMEAEEGDFVNLEVAFAYRTRSSSKSLKERTKDMHLYLAFYLPGNIKVPVWVDLQGIIGTMRMRLQLTPDPPFFALCTLTFLGQPKVNVSCVPLSKHAINIMDVPFISNFVQSSVDAAMAEYVAPKSLTLDLKDMLAGEDFKKDTNAVGVLVVNIKRGYDFKMGDSGIPLIKDGSSDGYVSVGWAKFGKVMWSTRVLENEMEPYWDETCFVLVSPQELNIDERLRVQLWDSDRLTADDDLGRIEIPVKDLMKDDRSNGKMWHREDGFRALKSGDDMPGKLEWSVGYYSKTRIQQCQFEKQTYNPEIRNMDQLKESVRETSENKLRETMFKEGKKERDASELEQQTAQELKAEQDAMIISAPPPEGYPSGILSIQIHNITGLELERLNKRKAANDAEATDEEETGEGLPSAYCTVILNHRKIFKTRTKPQNAKPFYNAGCERFIRDWQDAEVFVTVRDARLKEDDPLLGIIHLPLADVFREHSQVMGFWPLTGGVGYGRVRISMVFRSVQLQAPRNLVGWQYGTVEVNPTVTVVDCPKDLRSSKLKFRTSISSAKMYTEENDDNEGTITWKSKRGKSLALAVASRYSSCMSIAFREKGFFGDDTAAFAVLWLKDIVDEEETELELPIWKGDFQRATACCLEDCGERLGTIRVKITYWSGLGSAHSRWASRDPHLKNVVEVIEMAHDNFEVGSQEKKAGIVGSDDDEQSSRRYRSGSIGSNSDSSSSSSDTENEDEQESGVPNGSSSQKQGPIDQLRDYRRRDKRLHRQHRGLMQWKAPRTAKWIKGKFERVGDKASSVFDHRTKQPGIETEV</sequence>
<dbReference type="GO" id="GO:0061817">
    <property type="term" value="P:endoplasmic reticulum-plasma membrane tethering"/>
    <property type="evidence" value="ECO:0007669"/>
    <property type="project" value="InterPro"/>
</dbReference>
<dbReference type="Pfam" id="PF00168">
    <property type="entry name" value="C2"/>
    <property type="match status" value="2"/>
</dbReference>
<dbReference type="CDD" id="cd21676">
    <property type="entry name" value="SMP_Mug190"/>
    <property type="match status" value="1"/>
</dbReference>
<dbReference type="CDD" id="cd04041">
    <property type="entry name" value="C2A_fungal"/>
    <property type="match status" value="1"/>
</dbReference>
<comment type="subcellular location">
    <subcellularLocation>
        <location evidence="1">Endoplasmic reticulum membrane</location>
    </subcellularLocation>
</comment>
<keyword evidence="9" id="KW-0446">Lipid-binding</keyword>
<keyword evidence="3" id="KW-0597">Phosphoprotein</keyword>
<evidence type="ECO:0000256" key="6">
    <source>
        <dbReference type="ARBA" id="ARBA00022824"/>
    </source>
</evidence>
<evidence type="ECO:0000256" key="8">
    <source>
        <dbReference type="ARBA" id="ARBA00023055"/>
    </source>
</evidence>
<dbReference type="Gene3D" id="2.60.40.150">
    <property type="entry name" value="C2 domain"/>
    <property type="match status" value="2"/>
</dbReference>
<dbReference type="InterPro" id="IPR037765">
    <property type="entry name" value="C2B_Tricalbin"/>
</dbReference>
<dbReference type="OrthoDB" id="419768at2759"/>
<dbReference type="InterPro" id="IPR037767">
    <property type="entry name" value="C2A_Mug190-like"/>
</dbReference>
<evidence type="ECO:0000256" key="4">
    <source>
        <dbReference type="ARBA" id="ARBA00022692"/>
    </source>
</evidence>
<evidence type="ECO:0000259" key="13">
    <source>
        <dbReference type="PROSITE" id="PS50004"/>
    </source>
</evidence>
<evidence type="ECO:0000313" key="16">
    <source>
        <dbReference type="Proteomes" id="UP000037904"/>
    </source>
</evidence>
<dbReference type="Pfam" id="PF25331">
    <property type="entry name" value="C2_Mug190_3rd"/>
    <property type="match status" value="1"/>
</dbReference>
<dbReference type="AlphaFoldDB" id="A0A0M9F1Q5"/>
<feature type="compositionally biased region" description="Polar residues" evidence="11">
    <location>
        <begin position="159"/>
        <end position="177"/>
    </location>
</feature>
<dbReference type="PANTHER" id="PTHR47348">
    <property type="entry name" value="MEIOTICALLY UP-REGULATED GENE 190 PROTEIN"/>
    <property type="match status" value="1"/>
</dbReference>
<feature type="region of interest" description="Disordered" evidence="11">
    <location>
        <begin position="1213"/>
        <end position="1232"/>
    </location>
</feature>
<feature type="region of interest" description="Disordered" evidence="11">
    <location>
        <begin position="1"/>
        <end position="138"/>
    </location>
</feature>
<feature type="region of interest" description="Disordered" evidence="11">
    <location>
        <begin position="1112"/>
        <end position="1177"/>
    </location>
</feature>
<keyword evidence="4 12" id="KW-0812">Transmembrane</keyword>
<protein>
    <recommendedName>
        <fullName evidence="17">Meiotically up-regulated protein</fullName>
    </recommendedName>
</protein>
<evidence type="ECO:0000256" key="10">
    <source>
        <dbReference type="ARBA" id="ARBA00023136"/>
    </source>
</evidence>
<dbReference type="PROSITE" id="PS50004">
    <property type="entry name" value="C2"/>
    <property type="match status" value="2"/>
</dbReference>
<dbReference type="EMBL" id="JXCE01000027">
    <property type="protein sequence ID" value="KPA44368.1"/>
    <property type="molecule type" value="Genomic_DNA"/>
</dbReference>
<feature type="compositionally biased region" description="Basic and acidic residues" evidence="11">
    <location>
        <begin position="178"/>
        <end position="192"/>
    </location>
</feature>
<dbReference type="CDD" id="cd04052">
    <property type="entry name" value="C2B_Tricalbin-like"/>
    <property type="match status" value="1"/>
</dbReference>
<dbReference type="GO" id="GO:0008289">
    <property type="term" value="F:lipid binding"/>
    <property type="evidence" value="ECO:0007669"/>
    <property type="project" value="UniProtKB-KW"/>
</dbReference>
<feature type="compositionally biased region" description="Basic and acidic residues" evidence="11">
    <location>
        <begin position="1"/>
        <end position="12"/>
    </location>
</feature>
<evidence type="ECO:0000256" key="5">
    <source>
        <dbReference type="ARBA" id="ARBA00022737"/>
    </source>
</evidence>
<dbReference type="GO" id="GO:0006869">
    <property type="term" value="P:lipid transport"/>
    <property type="evidence" value="ECO:0007669"/>
    <property type="project" value="UniProtKB-KW"/>
</dbReference>
<evidence type="ECO:0000256" key="11">
    <source>
        <dbReference type="SAM" id="MobiDB-lite"/>
    </source>
</evidence>
<feature type="domain" description="C2" evidence="13">
    <location>
        <begin position="773"/>
        <end position="910"/>
    </location>
</feature>
<keyword evidence="16" id="KW-1185">Reference proteome</keyword>
<dbReference type="Proteomes" id="UP000037904">
    <property type="component" value="Unassembled WGS sequence"/>
</dbReference>
<feature type="compositionally biased region" description="Low complexity" evidence="11">
    <location>
        <begin position="1134"/>
        <end position="1149"/>
    </location>
</feature>
<dbReference type="PROSITE" id="PS51847">
    <property type="entry name" value="SMP"/>
    <property type="match status" value="1"/>
</dbReference>
<keyword evidence="2" id="KW-0813">Transport</keyword>
<evidence type="ECO:0000256" key="7">
    <source>
        <dbReference type="ARBA" id="ARBA00022989"/>
    </source>
</evidence>
<dbReference type="SUPFAM" id="SSF49562">
    <property type="entry name" value="C2 domain (Calcium/lipid-binding domain, CaLB)"/>
    <property type="match status" value="2"/>
</dbReference>
<evidence type="ECO:0000313" key="15">
    <source>
        <dbReference type="EMBL" id="KPA44368.1"/>
    </source>
</evidence>
<evidence type="ECO:0000256" key="9">
    <source>
        <dbReference type="ARBA" id="ARBA00023121"/>
    </source>
</evidence>
<feature type="domain" description="C2" evidence="13">
    <location>
        <begin position="552"/>
        <end position="683"/>
    </location>
</feature>
<feature type="compositionally biased region" description="Acidic residues" evidence="11">
    <location>
        <begin position="402"/>
        <end position="413"/>
    </location>
</feature>
<reference evidence="15 16" key="1">
    <citation type="submission" date="2015-04" db="EMBL/GenBank/DDBJ databases">
        <title>The draft genome sequence of Fusarium langsethiae, a T-2/HT-2 mycotoxin producer.</title>
        <authorList>
            <person name="Lysoe E."/>
            <person name="Divon H.H."/>
            <person name="Terzi V."/>
            <person name="Orru L."/>
            <person name="Lamontanara A."/>
            <person name="Kolseth A.-K."/>
            <person name="Frandsen R.J."/>
            <person name="Nielsen K."/>
            <person name="Thrane U."/>
        </authorList>
    </citation>
    <scope>NUCLEOTIDE SEQUENCE [LARGE SCALE GENOMIC DNA]</scope>
    <source>
        <strain evidence="15 16">Fl201059</strain>
    </source>
</reference>
<feature type="transmembrane region" description="Helical" evidence="12">
    <location>
        <begin position="223"/>
        <end position="245"/>
    </location>
</feature>